<organism evidence="1 2">
    <name type="scientific">Streptomyces buecherae</name>
    <dbReference type="NCBI Taxonomy" id="2763006"/>
    <lineage>
        <taxon>Bacteria</taxon>
        <taxon>Bacillati</taxon>
        <taxon>Actinomycetota</taxon>
        <taxon>Actinomycetes</taxon>
        <taxon>Kitasatosporales</taxon>
        <taxon>Streptomycetaceae</taxon>
        <taxon>Streptomyces</taxon>
    </lineage>
</organism>
<proteinExistence type="predicted"/>
<dbReference type="AlphaFoldDB" id="A0A7H8NBZ5"/>
<evidence type="ECO:0008006" key="3">
    <source>
        <dbReference type="Google" id="ProtNLM"/>
    </source>
</evidence>
<keyword evidence="2" id="KW-1185">Reference proteome</keyword>
<accession>A0A7H8NBZ5</accession>
<gene>
    <name evidence="1" type="ORF">HUT08_22815</name>
</gene>
<reference evidence="1 2" key="1">
    <citation type="submission" date="2020-06" db="EMBL/GenBank/DDBJ databases">
        <title>Genome mining for natural products.</title>
        <authorList>
            <person name="Zhang B."/>
            <person name="Shi J."/>
            <person name="Ge H."/>
        </authorList>
    </citation>
    <scope>NUCLEOTIDE SEQUENCE [LARGE SCALE GENOMIC DNA]</scope>
    <source>
        <strain evidence="1 2">NA00687</strain>
    </source>
</reference>
<evidence type="ECO:0000313" key="2">
    <source>
        <dbReference type="Proteomes" id="UP000509303"/>
    </source>
</evidence>
<dbReference type="Proteomes" id="UP000509303">
    <property type="component" value="Chromosome"/>
</dbReference>
<protein>
    <recommendedName>
        <fullName evidence="3">GNAT family N-acetyltransferase</fullName>
    </recommendedName>
</protein>
<name>A0A7H8NBZ5_9ACTN</name>
<evidence type="ECO:0000313" key="1">
    <source>
        <dbReference type="EMBL" id="QKW51896.1"/>
    </source>
</evidence>
<sequence>MAEPVRLELPTGVRRLRRLPDSGLGFLGLDPLTQNDQWLLNRLTSMRATLYDTERGTLVGCAPNPANPRQARVAVAADDSAALTALLALVRATAGYTSFTAVACASDAGLPALLDCGFREVGTLRGHVLRAGAYLDAGVYYAADDDLRPHPQPTPHA</sequence>
<dbReference type="RefSeq" id="WP_176163603.1">
    <property type="nucleotide sequence ID" value="NZ_CP054929.1"/>
</dbReference>
<dbReference type="EMBL" id="CP054929">
    <property type="protein sequence ID" value="QKW51896.1"/>
    <property type="molecule type" value="Genomic_DNA"/>
</dbReference>